<gene>
    <name evidence="3" type="ORF">BTR14_11290</name>
</gene>
<keyword evidence="4" id="KW-1185">Reference proteome</keyword>
<organism evidence="3 4">
    <name type="scientific">Xaviernesmea rhizosphaerae</name>
    <dbReference type="NCBI Taxonomy" id="1672749"/>
    <lineage>
        <taxon>Bacteria</taxon>
        <taxon>Pseudomonadati</taxon>
        <taxon>Pseudomonadota</taxon>
        <taxon>Alphaproteobacteria</taxon>
        <taxon>Hyphomicrobiales</taxon>
        <taxon>Rhizobiaceae</taxon>
        <taxon>Rhizobium/Agrobacterium group</taxon>
        <taxon>Xaviernesmea</taxon>
    </lineage>
</organism>
<name>A0ABX3PDY8_9HYPH</name>
<evidence type="ECO:0000313" key="3">
    <source>
        <dbReference type="EMBL" id="OQP86272.1"/>
    </source>
</evidence>
<evidence type="ECO:0000313" key="4">
    <source>
        <dbReference type="Proteomes" id="UP000192652"/>
    </source>
</evidence>
<feature type="region of interest" description="Disordered" evidence="1">
    <location>
        <begin position="17"/>
        <end position="82"/>
    </location>
</feature>
<protein>
    <submittedName>
        <fullName evidence="3">Uncharacterized protein</fullName>
    </submittedName>
</protein>
<accession>A0ABX3PDY8</accession>
<evidence type="ECO:0000256" key="1">
    <source>
        <dbReference type="SAM" id="MobiDB-lite"/>
    </source>
</evidence>
<dbReference type="EMBL" id="MSPX01000008">
    <property type="protein sequence ID" value="OQP86272.1"/>
    <property type="molecule type" value="Genomic_DNA"/>
</dbReference>
<sequence length="113" mass="11778">MKSLLIAAFAFSLAGSALAQDAPPPPPGGPAPVAGEAAPPPPPPPGEAGRPPKGPGRPWMEEGRPMPPRPPKGAHFEIKKGDTKVEVKCADDEPMKACTDTLMQILDRVDLKD</sequence>
<comment type="caution">
    <text evidence="3">The sequence shown here is derived from an EMBL/GenBank/DDBJ whole genome shotgun (WGS) entry which is preliminary data.</text>
</comment>
<dbReference type="RefSeq" id="WP_081176249.1">
    <property type="nucleotide sequence ID" value="NZ_MSPX01000008.1"/>
</dbReference>
<reference evidence="3 4" key="1">
    <citation type="journal article" date="2017" name="Antonie Van Leeuwenhoek">
        <title>Rhizobium rhizosphaerae sp. nov., a novel species isolated from rice rhizosphere.</title>
        <authorList>
            <person name="Zhao J.J."/>
            <person name="Zhang J."/>
            <person name="Zhang R.J."/>
            <person name="Zhang C.W."/>
            <person name="Yin H.Q."/>
            <person name="Zhang X.X."/>
        </authorList>
    </citation>
    <scope>NUCLEOTIDE SEQUENCE [LARGE SCALE GENOMIC DNA]</scope>
    <source>
        <strain evidence="3 4">RD15</strain>
    </source>
</reference>
<proteinExistence type="predicted"/>
<dbReference type="Proteomes" id="UP000192652">
    <property type="component" value="Unassembled WGS sequence"/>
</dbReference>
<keyword evidence="2" id="KW-0732">Signal</keyword>
<feature type="chain" id="PRO_5046365113" evidence="2">
    <location>
        <begin position="20"/>
        <end position="113"/>
    </location>
</feature>
<feature type="signal peptide" evidence="2">
    <location>
        <begin position="1"/>
        <end position="19"/>
    </location>
</feature>
<evidence type="ECO:0000256" key="2">
    <source>
        <dbReference type="SAM" id="SignalP"/>
    </source>
</evidence>